<comment type="caution">
    <text evidence="4">The sequence shown here is derived from an EMBL/GenBank/DDBJ whole genome shotgun (WGS) entry which is preliminary data.</text>
</comment>
<feature type="domain" description="Bacterial transcriptional activator" evidence="3">
    <location>
        <begin position="106"/>
        <end position="250"/>
    </location>
</feature>
<dbReference type="GO" id="GO:0003677">
    <property type="term" value="F:DNA binding"/>
    <property type="evidence" value="ECO:0007669"/>
    <property type="project" value="InterPro"/>
</dbReference>
<dbReference type="PANTHER" id="PTHR35807:SF1">
    <property type="entry name" value="TRANSCRIPTIONAL REGULATOR REDD"/>
    <property type="match status" value="1"/>
</dbReference>
<dbReference type="InterPro" id="IPR036388">
    <property type="entry name" value="WH-like_DNA-bd_sf"/>
</dbReference>
<sequence length="1112" mass="119077">MTAVKIGVAARRIAALGPLEVDGPDGRTTPGSARQRRLLTILAVGAFSNRALGTDELLDALYGDDDMGNTRRALSTELWRCRQLLGADAVVTSAEGHRLDPSAVRVDLVEFRTAIAAGREALRTGAFGEAVDRYDAALELWHGDPLADWTDGQQARAVLASLGELRLGCVEDKAEALAGLGRNDDAIRLLESVVEAEPQREHAWALLAECLLAVGDRRRASAAFDTARRVLAEHGVDPGAELSAVRDLIASSTVVRRPAPAVADLLGRAEVLTVLSSAVTAALRGPQTTLAVISGEAGIGKSAVVDRLAEGLGTGDDAVQVVSVACDRRLTRPYAVVEHLLTRFGESAGASPAAVLAARDSGDEAALTAAVAGLLETAAVEAGGLLLVVEDAHWATLELLEMLRVLVVRRALAPLAVLLTLREPASVSDDVARAVAELTRRAQVTHHLDGLDDHEVAELLGVGADQARELRELTGGNPLYLRHLSVLPDGTVAPSRTLDDALDEHIDALPVEALEAMEVAATIGKDFDLRVLTSALAHRPLGLDAMAVAEAVATATAIGLLAPTDPRADSHRASFSHALARDRLYARTPSRRRTVAHALVAQALRRRPDAVETDLLAHHSRRGWPICGTADAVSALRGAGDAAYRQLGFTEALNYYDQALDLIAMDPDFDASDETRPLLMSAGRAAVTAGDLDRGRALYDALRQHGRAAGDPVTALEGSTGILQTYFDERVSATALEAVADDIALALSLEDPPDTMHDLGIDALALLHLYQPARAHSLRERFAARFPAVHARVLERTWIYEPVAEAVALTAELAALPDADPLGTALRAWASEVAAGRRSLHDARDTWTLRGSDQAHWESRLWRTMAVMARGEFDRADRLIAATEADVSLAASPLDHTTRAGQLMGQRQFVAVQRGDFERLVRLAAELRPSMASMRPTIRFNAALQLAMSGDRDGAWARCDRLYDEFRAGVVPGQELHATVAGYLQACSTIEHEAGLELARELFRPHVGEHVVLSLAQYWGSVRHQIGKVSAFFEDLDDAEEQLRGALEEHHEVGAPVYVVHSLRALASVLWHRGKRAEAEQTHAQCTALATTLGMVAVAGRSWPPPHAYAGI</sequence>
<dbReference type="AlphaFoldDB" id="A0A5C4VXC2"/>
<dbReference type="Pfam" id="PF03704">
    <property type="entry name" value="BTAD"/>
    <property type="match status" value="1"/>
</dbReference>
<dbReference type="SUPFAM" id="SSF48452">
    <property type="entry name" value="TPR-like"/>
    <property type="match status" value="1"/>
</dbReference>
<dbReference type="InterPro" id="IPR051677">
    <property type="entry name" value="AfsR-DnrI-RedD_regulator"/>
</dbReference>
<dbReference type="SUPFAM" id="SSF52540">
    <property type="entry name" value="P-loop containing nucleoside triphosphate hydrolases"/>
    <property type="match status" value="1"/>
</dbReference>
<dbReference type="InterPro" id="IPR041664">
    <property type="entry name" value="AAA_16"/>
</dbReference>
<dbReference type="GO" id="GO:0006355">
    <property type="term" value="P:regulation of DNA-templated transcription"/>
    <property type="evidence" value="ECO:0007669"/>
    <property type="project" value="InterPro"/>
</dbReference>
<evidence type="ECO:0000259" key="3">
    <source>
        <dbReference type="SMART" id="SM01043"/>
    </source>
</evidence>
<name>A0A5C4VXC2_9ACTN</name>
<reference evidence="4 5" key="1">
    <citation type="journal article" date="2016" name="Int. J. Syst. Evol. Microbiol.">
        <title>Nocardioides albidus sp. nov., an actinobacterium isolated from garden soil.</title>
        <authorList>
            <person name="Singh H."/>
            <person name="Du J."/>
            <person name="Trinh H."/>
            <person name="Won K."/>
            <person name="Yang J.E."/>
            <person name="Yin C."/>
            <person name="Kook M."/>
            <person name="Yi T.H."/>
        </authorList>
    </citation>
    <scope>NUCLEOTIDE SEQUENCE [LARGE SCALE GENOMIC DNA]</scope>
    <source>
        <strain evidence="4 5">CCTCC AB 2015297</strain>
    </source>
</reference>
<dbReference type="Proteomes" id="UP000313231">
    <property type="component" value="Unassembled WGS sequence"/>
</dbReference>
<accession>A0A5C4VXC2</accession>
<keyword evidence="2" id="KW-0804">Transcription</keyword>
<gene>
    <name evidence="4" type="ORF">FHP29_10770</name>
</gene>
<dbReference type="CDD" id="cd15831">
    <property type="entry name" value="BTAD"/>
    <property type="match status" value="1"/>
</dbReference>
<dbReference type="InterPro" id="IPR019734">
    <property type="entry name" value="TPR_rpt"/>
</dbReference>
<dbReference type="Gene3D" id="1.25.40.10">
    <property type="entry name" value="Tetratricopeptide repeat domain"/>
    <property type="match status" value="2"/>
</dbReference>
<protein>
    <submittedName>
        <fullName evidence="4">Tetratricopeptide repeat protein</fullName>
    </submittedName>
</protein>
<evidence type="ECO:0000256" key="2">
    <source>
        <dbReference type="ARBA" id="ARBA00023163"/>
    </source>
</evidence>
<organism evidence="4 5">
    <name type="scientific">Nocardioides albidus</name>
    <dbReference type="NCBI Taxonomy" id="1517589"/>
    <lineage>
        <taxon>Bacteria</taxon>
        <taxon>Bacillati</taxon>
        <taxon>Actinomycetota</taxon>
        <taxon>Actinomycetes</taxon>
        <taxon>Propionibacteriales</taxon>
        <taxon>Nocardioidaceae</taxon>
        <taxon>Nocardioides</taxon>
    </lineage>
</organism>
<keyword evidence="5" id="KW-1185">Reference proteome</keyword>
<dbReference type="SMART" id="SM00028">
    <property type="entry name" value="TPR"/>
    <property type="match status" value="5"/>
</dbReference>
<evidence type="ECO:0000256" key="1">
    <source>
        <dbReference type="ARBA" id="ARBA00023015"/>
    </source>
</evidence>
<dbReference type="SMART" id="SM01043">
    <property type="entry name" value="BTAD"/>
    <property type="match status" value="1"/>
</dbReference>
<dbReference type="SUPFAM" id="SSF46894">
    <property type="entry name" value="C-terminal effector domain of the bipartite response regulators"/>
    <property type="match status" value="1"/>
</dbReference>
<dbReference type="EMBL" id="VDMP01000023">
    <property type="protein sequence ID" value="TNM40518.1"/>
    <property type="molecule type" value="Genomic_DNA"/>
</dbReference>
<dbReference type="InterPro" id="IPR005158">
    <property type="entry name" value="BTAD"/>
</dbReference>
<keyword evidence="1" id="KW-0805">Transcription regulation</keyword>
<proteinExistence type="predicted"/>
<dbReference type="OrthoDB" id="134501at2"/>
<dbReference type="PANTHER" id="PTHR35807">
    <property type="entry name" value="TRANSCRIPTIONAL REGULATOR REDD-RELATED"/>
    <property type="match status" value="1"/>
</dbReference>
<evidence type="ECO:0000313" key="5">
    <source>
        <dbReference type="Proteomes" id="UP000313231"/>
    </source>
</evidence>
<dbReference type="InterPro" id="IPR011990">
    <property type="entry name" value="TPR-like_helical_dom_sf"/>
</dbReference>
<dbReference type="RefSeq" id="WP_139622864.1">
    <property type="nucleotide sequence ID" value="NZ_VDMP01000023.1"/>
</dbReference>
<dbReference type="InterPro" id="IPR027417">
    <property type="entry name" value="P-loop_NTPase"/>
</dbReference>
<evidence type="ECO:0000313" key="4">
    <source>
        <dbReference type="EMBL" id="TNM40518.1"/>
    </source>
</evidence>
<dbReference type="Pfam" id="PF13191">
    <property type="entry name" value="AAA_16"/>
    <property type="match status" value="1"/>
</dbReference>
<dbReference type="InterPro" id="IPR016032">
    <property type="entry name" value="Sig_transdc_resp-reg_C-effctor"/>
</dbReference>
<dbReference type="Gene3D" id="1.10.10.10">
    <property type="entry name" value="Winged helix-like DNA-binding domain superfamily/Winged helix DNA-binding domain"/>
    <property type="match status" value="1"/>
</dbReference>